<dbReference type="Proteomes" id="UP001497535">
    <property type="component" value="Unassembled WGS sequence"/>
</dbReference>
<organism evidence="1 2">
    <name type="scientific">Meloidogyne enterolobii</name>
    <name type="common">Root-knot nematode worm</name>
    <name type="synonym">Meloidogyne mayaguensis</name>
    <dbReference type="NCBI Taxonomy" id="390850"/>
    <lineage>
        <taxon>Eukaryota</taxon>
        <taxon>Metazoa</taxon>
        <taxon>Ecdysozoa</taxon>
        <taxon>Nematoda</taxon>
        <taxon>Chromadorea</taxon>
        <taxon>Rhabditida</taxon>
        <taxon>Tylenchina</taxon>
        <taxon>Tylenchomorpha</taxon>
        <taxon>Tylenchoidea</taxon>
        <taxon>Meloidogynidae</taxon>
        <taxon>Meloidogyninae</taxon>
        <taxon>Meloidogyne</taxon>
    </lineage>
</organism>
<gene>
    <name evidence="1" type="ORF">MENTE1834_LOCUS39023</name>
</gene>
<protein>
    <submittedName>
        <fullName evidence="1">Uncharacterized protein</fullName>
    </submittedName>
</protein>
<sequence length="78" mass="8927">MSYRSGVYFRTTNQRVGYHAVRVLGWGTQTCGSQKIDFWIAANSWGTNWGEAGFFKIRRGVNEVEFEKSEISYGIPKV</sequence>
<comment type="caution">
    <text evidence="1">The sequence shown here is derived from an EMBL/GenBank/DDBJ whole genome shotgun (WGS) entry which is preliminary data.</text>
</comment>
<proteinExistence type="predicted"/>
<name>A0ACB1AJ78_MELEN</name>
<evidence type="ECO:0000313" key="1">
    <source>
        <dbReference type="EMBL" id="CAK5091198.1"/>
    </source>
</evidence>
<dbReference type="EMBL" id="CAVMJV010000086">
    <property type="protein sequence ID" value="CAK5091198.1"/>
    <property type="molecule type" value="Genomic_DNA"/>
</dbReference>
<reference evidence="1" key="1">
    <citation type="submission" date="2023-11" db="EMBL/GenBank/DDBJ databases">
        <authorList>
            <person name="Poullet M."/>
        </authorList>
    </citation>
    <scope>NUCLEOTIDE SEQUENCE</scope>
    <source>
        <strain evidence="1">E1834</strain>
    </source>
</reference>
<accession>A0ACB1AJ78</accession>
<keyword evidence="2" id="KW-1185">Reference proteome</keyword>
<evidence type="ECO:0000313" key="2">
    <source>
        <dbReference type="Proteomes" id="UP001497535"/>
    </source>
</evidence>